<reference evidence="1" key="1">
    <citation type="thesis" date="2020" institute="ProQuest LLC" country="789 East Eisenhower Parkway, Ann Arbor, MI, USA">
        <title>Comparative Genomics and Chromosome Evolution.</title>
        <authorList>
            <person name="Mudd A.B."/>
        </authorList>
    </citation>
    <scope>NUCLEOTIDE SEQUENCE</scope>
    <source>
        <strain evidence="1">Female2</strain>
        <tissue evidence="1">Blood</tissue>
    </source>
</reference>
<name>A0A8T2JJC2_9PIPI</name>
<protein>
    <submittedName>
        <fullName evidence="1">Uncharacterized protein</fullName>
    </submittedName>
</protein>
<dbReference type="AlphaFoldDB" id="A0A8T2JJC2"/>
<sequence length="84" mass="9901">MPCNYFAGFLRVFSFLAGFIRQESDFSFCIVCADDRLQFLFCVNKEYFLAGSVRMLVCRYPFNIKKILLHTSLFIHLIFFSFVS</sequence>
<comment type="caution">
    <text evidence="1">The sequence shown here is derived from an EMBL/GenBank/DDBJ whole genome shotgun (WGS) entry which is preliminary data.</text>
</comment>
<dbReference type="Proteomes" id="UP000812440">
    <property type="component" value="Chromosome 5"/>
</dbReference>
<evidence type="ECO:0000313" key="2">
    <source>
        <dbReference type="Proteomes" id="UP000812440"/>
    </source>
</evidence>
<organism evidence="1 2">
    <name type="scientific">Hymenochirus boettgeri</name>
    <name type="common">Congo dwarf clawed frog</name>
    <dbReference type="NCBI Taxonomy" id="247094"/>
    <lineage>
        <taxon>Eukaryota</taxon>
        <taxon>Metazoa</taxon>
        <taxon>Chordata</taxon>
        <taxon>Craniata</taxon>
        <taxon>Vertebrata</taxon>
        <taxon>Euteleostomi</taxon>
        <taxon>Amphibia</taxon>
        <taxon>Batrachia</taxon>
        <taxon>Anura</taxon>
        <taxon>Pipoidea</taxon>
        <taxon>Pipidae</taxon>
        <taxon>Pipinae</taxon>
        <taxon>Hymenochirus</taxon>
    </lineage>
</organism>
<proteinExistence type="predicted"/>
<dbReference type="EMBL" id="JAACNH010000004">
    <property type="protein sequence ID" value="KAG8443627.1"/>
    <property type="molecule type" value="Genomic_DNA"/>
</dbReference>
<evidence type="ECO:0000313" key="1">
    <source>
        <dbReference type="EMBL" id="KAG8443627.1"/>
    </source>
</evidence>
<accession>A0A8T2JJC2</accession>
<gene>
    <name evidence="1" type="ORF">GDO86_008972</name>
</gene>
<keyword evidence="2" id="KW-1185">Reference proteome</keyword>